<evidence type="ECO:0000256" key="2">
    <source>
        <dbReference type="ARBA" id="ARBA00022630"/>
    </source>
</evidence>
<dbReference type="KEGG" id="cln:UPTC3659_0357"/>
<dbReference type="GO" id="GO:0050660">
    <property type="term" value="F:flavin adenine dinucleotide binding"/>
    <property type="evidence" value="ECO:0007669"/>
    <property type="project" value="InterPro"/>
</dbReference>
<name>A0A0A8HWU9_CAMLA</name>
<dbReference type="InterPro" id="IPR000172">
    <property type="entry name" value="GMC_OxRdtase_N"/>
</dbReference>
<evidence type="ECO:0000256" key="4">
    <source>
        <dbReference type="ARBA" id="ARBA00023002"/>
    </source>
</evidence>
<proteinExistence type="inferred from homology"/>
<dbReference type="OrthoDB" id="9787779at2"/>
<dbReference type="Pfam" id="PF00732">
    <property type="entry name" value="GMC_oxred_N"/>
    <property type="match status" value="1"/>
</dbReference>
<sequence length="573" mass="63994">MAEVLKKVDVVTVGAGWTGGIVAAELTKAGLTVLSLERGMMQTTENFAMIHDEWRYGINYGLMQDCSKDTVTFRHNVNGLALPYRKMGSFLLGSNVGGAGVHWNGWTFRFLPYDFEIKTKSFERYGNKLGDDYTLQDWGLTYKDMEPYYDKFEKTCGICGEENPLAEKMGLFRSSPYPQEPLENTKMLKRFEKAAKEMKLHPFRLPAANSKGGYTNPDGQDLAPCQYCAYCERFGCEYGAKASPINTVIPKAMSTGKYTIRTHSNVVEILKKDGKATGVRFVDTRTMKEYIQPADIVVLTSYMFNNAKLLMVSDIGEQYDPNTGKGTLGKNYCYQINMGTTAFFDEQFNTYMGSGALGTTCDDYNGDNFDHSKEKFLHGAMIYSVQLGNRPIQSAPLPKGTPSWGAEFKKALNYNFTRAITVGGQGASLPHKSNYLSLDPAYKDAFGMPLVRLTYNFTDQDRALHKFITDKTAEVAKKMQGVRSIKKGAYLKDYSIVPYQSTHNTGGTTMGADPQTSVVNTYLQHWDMDNLFVVGAGNFQHNSGYNPTDTVGALAYRCAEGILKYHKNDRQLV</sequence>
<dbReference type="Pfam" id="PF05199">
    <property type="entry name" value="GMC_oxred_C"/>
    <property type="match status" value="1"/>
</dbReference>
<reference evidence="7 8" key="1">
    <citation type="journal article" date="2014" name="Genome Biol. Evol.">
        <title>Comparative Genomics of the Campylobacter lari Group.</title>
        <authorList>
            <person name="Miller W.G."/>
            <person name="Yee E."/>
            <person name="Chapman M.H."/>
            <person name="Smith T.P."/>
            <person name="Bono J.L."/>
            <person name="Huynh S."/>
            <person name="Parker C.T."/>
            <person name="Vandamme P."/>
            <person name="Luong K."/>
            <person name="Korlach J."/>
        </authorList>
    </citation>
    <scope>NUCLEOTIDE SEQUENCE [LARGE SCALE GENOMIC DNA]</scope>
    <source>
        <strain evidence="8">RM3659</strain>
    </source>
</reference>
<dbReference type="SUPFAM" id="SSF51905">
    <property type="entry name" value="FAD/NAD(P)-binding domain"/>
    <property type="match status" value="1"/>
</dbReference>
<evidence type="ECO:0000313" key="8">
    <source>
        <dbReference type="Proteomes" id="UP000031130"/>
    </source>
</evidence>
<dbReference type="GO" id="GO:0016614">
    <property type="term" value="F:oxidoreductase activity, acting on CH-OH group of donors"/>
    <property type="evidence" value="ECO:0007669"/>
    <property type="project" value="InterPro"/>
</dbReference>
<feature type="domain" description="Glucose-methanol-choline oxidoreductase C-terminal" evidence="6">
    <location>
        <begin position="430"/>
        <end position="555"/>
    </location>
</feature>
<dbReference type="InterPro" id="IPR036188">
    <property type="entry name" value="FAD/NAD-bd_sf"/>
</dbReference>
<dbReference type="PANTHER" id="PTHR46056:SF12">
    <property type="entry name" value="LONG-CHAIN-ALCOHOL OXIDASE"/>
    <property type="match status" value="1"/>
</dbReference>
<dbReference type="PANTHER" id="PTHR46056">
    <property type="entry name" value="LONG-CHAIN-ALCOHOL OXIDASE"/>
    <property type="match status" value="1"/>
</dbReference>
<dbReference type="SUPFAM" id="SSF54373">
    <property type="entry name" value="FAD-linked reductases, C-terminal domain"/>
    <property type="match status" value="1"/>
</dbReference>
<gene>
    <name evidence="7" type="ORF">UPTC3659_0357</name>
</gene>
<evidence type="ECO:0000256" key="1">
    <source>
        <dbReference type="ARBA" id="ARBA00010790"/>
    </source>
</evidence>
<dbReference type="RefSeq" id="WP_039625407.1">
    <property type="nucleotide sequence ID" value="NZ_CP007775.1"/>
</dbReference>
<feature type="domain" description="Glucose-methanol-choline oxidoreductase N-terminal" evidence="5">
    <location>
        <begin position="141"/>
        <end position="331"/>
    </location>
</feature>
<evidence type="ECO:0000313" key="7">
    <source>
        <dbReference type="EMBL" id="AJD01240.1"/>
    </source>
</evidence>
<keyword evidence="2" id="KW-0285">Flavoprotein</keyword>
<dbReference type="EMBL" id="CP007775">
    <property type="protein sequence ID" value="AJD01240.1"/>
    <property type="molecule type" value="Genomic_DNA"/>
</dbReference>
<dbReference type="InterPro" id="IPR007867">
    <property type="entry name" value="GMC_OxRtase_C"/>
</dbReference>
<dbReference type="Gene3D" id="3.50.50.60">
    <property type="entry name" value="FAD/NAD(P)-binding domain"/>
    <property type="match status" value="2"/>
</dbReference>
<evidence type="ECO:0000259" key="6">
    <source>
        <dbReference type="Pfam" id="PF05199"/>
    </source>
</evidence>
<keyword evidence="4" id="KW-0560">Oxidoreductase</keyword>
<keyword evidence="3" id="KW-0274">FAD</keyword>
<dbReference type="AlphaFoldDB" id="A0A0A8HWU9"/>
<accession>A0A0A8HWU9</accession>
<organism evidence="7 8">
    <name type="scientific">Campylobacter lari NCTC 11845</name>
    <dbReference type="NCBI Taxonomy" id="1388749"/>
    <lineage>
        <taxon>Bacteria</taxon>
        <taxon>Pseudomonadati</taxon>
        <taxon>Campylobacterota</taxon>
        <taxon>Epsilonproteobacteria</taxon>
        <taxon>Campylobacterales</taxon>
        <taxon>Campylobacteraceae</taxon>
        <taxon>Campylobacter</taxon>
    </lineage>
</organism>
<dbReference type="HOGENOM" id="CLU_008878_2_0_7"/>
<dbReference type="Proteomes" id="UP000031130">
    <property type="component" value="Chromosome"/>
</dbReference>
<evidence type="ECO:0000259" key="5">
    <source>
        <dbReference type="Pfam" id="PF00732"/>
    </source>
</evidence>
<protein>
    <submittedName>
        <fullName evidence="7">Choline dehydrogenase family protein</fullName>
    </submittedName>
</protein>
<evidence type="ECO:0000256" key="3">
    <source>
        <dbReference type="ARBA" id="ARBA00022827"/>
    </source>
</evidence>
<comment type="similarity">
    <text evidence="1">Belongs to the GMC oxidoreductase family.</text>
</comment>